<comment type="caution">
    <text evidence="1">The sequence shown here is derived from an EMBL/GenBank/DDBJ whole genome shotgun (WGS) entry which is preliminary data.</text>
</comment>
<evidence type="ECO:0000313" key="1">
    <source>
        <dbReference type="EMBL" id="MBB3063764.1"/>
    </source>
</evidence>
<proteinExistence type="predicted"/>
<dbReference type="EMBL" id="JACHXA010000001">
    <property type="protein sequence ID" value="MBB3063764.1"/>
    <property type="molecule type" value="Genomic_DNA"/>
</dbReference>
<gene>
    <name evidence="1" type="ORF">FHR98_000029</name>
</gene>
<dbReference type="PIRSF" id="PIRSF015736">
    <property type="entry name" value="MI"/>
    <property type="match status" value="1"/>
</dbReference>
<accession>A0A839SPH6</accession>
<name>A0A839SPH6_9PROT</name>
<dbReference type="RefSeq" id="WP_183414584.1">
    <property type="nucleotide sequence ID" value="NZ_JACHXA010000001.1"/>
</dbReference>
<evidence type="ECO:0000313" key="2">
    <source>
        <dbReference type="Proteomes" id="UP000581135"/>
    </source>
</evidence>
<protein>
    <submittedName>
        <fullName evidence="1">Maleate cis-trans isomerase</fullName>
    </submittedName>
</protein>
<reference evidence="1 2" key="1">
    <citation type="submission" date="2020-08" db="EMBL/GenBank/DDBJ databases">
        <title>Genomic Encyclopedia of Type Strains, Phase III (KMG-III): the genomes of soil and plant-associated and newly described type strains.</title>
        <authorList>
            <person name="Whitman W."/>
        </authorList>
    </citation>
    <scope>NUCLEOTIDE SEQUENCE [LARGE SCALE GENOMIC DNA]</scope>
    <source>
        <strain evidence="1 2">CECT 8803</strain>
    </source>
</reference>
<dbReference type="InterPro" id="IPR026286">
    <property type="entry name" value="MaiA/AMDase"/>
</dbReference>
<dbReference type="Pfam" id="PF17645">
    <property type="entry name" value="Amdase"/>
    <property type="match status" value="1"/>
</dbReference>
<dbReference type="Proteomes" id="UP000581135">
    <property type="component" value="Unassembled WGS sequence"/>
</dbReference>
<dbReference type="AlphaFoldDB" id="A0A839SPH6"/>
<keyword evidence="1" id="KW-0413">Isomerase</keyword>
<dbReference type="GO" id="GO:0016853">
    <property type="term" value="F:isomerase activity"/>
    <property type="evidence" value="ECO:0007669"/>
    <property type="project" value="UniProtKB-KW"/>
</dbReference>
<keyword evidence="2" id="KW-1185">Reference proteome</keyword>
<organism evidence="1 2">
    <name type="scientific">Limibacillus halophilus</name>
    <dbReference type="NCBI Taxonomy" id="1579333"/>
    <lineage>
        <taxon>Bacteria</taxon>
        <taxon>Pseudomonadati</taxon>
        <taxon>Pseudomonadota</taxon>
        <taxon>Alphaproteobacteria</taxon>
        <taxon>Rhodospirillales</taxon>
        <taxon>Rhodovibrionaceae</taxon>
        <taxon>Limibacillus</taxon>
    </lineage>
</organism>
<dbReference type="PANTHER" id="PTHR40267:SF1">
    <property type="entry name" value="BLR3294 PROTEIN"/>
    <property type="match status" value="1"/>
</dbReference>
<dbReference type="Gene3D" id="3.40.50.12500">
    <property type="match status" value="1"/>
</dbReference>
<sequence>MADEVTQMRVRPAGRRVGMIVPSVNAVVEPDFAWIAPAGLTFHTTRVPLTSTTPEGLRAMNECVESAASLLADLSPDVIAFACTSGSFVDGEAGLQNQVDRIASIAGCPVVATSRAIIDAFCHLGVTKLALATPYRDEINEAERSFFASHGIDVRSVVGLGLSGSAIREVPTEEIVQLAHQADTPDSEALFLSCTDLRALEVIGRLERELGKPVLSSNQVTLWAILRALGAPTIHPGFGKVLSS</sequence>
<dbReference type="PANTHER" id="PTHR40267">
    <property type="entry name" value="BLR3294 PROTEIN"/>
    <property type="match status" value="1"/>
</dbReference>
<dbReference type="InterPro" id="IPR053714">
    <property type="entry name" value="Iso_Racemase_Enz_sf"/>
</dbReference>